<evidence type="ECO:0000256" key="3">
    <source>
        <dbReference type="SAM" id="Coils"/>
    </source>
</evidence>
<proteinExistence type="inferred from homology"/>
<feature type="region of interest" description="Disordered" evidence="4">
    <location>
        <begin position="135"/>
        <end position="211"/>
    </location>
</feature>
<protein>
    <submittedName>
        <fullName evidence="5">WEB family protein, chloroplastic</fullName>
    </submittedName>
</protein>
<sequence>MGGGVEAARGRGWAVAGLGVGGGAGGFAGGGGWWLVWGGGWCRWVAGGWFGGGSGGGAGGCVRVGWVLAAVRGGGGAGCCACGGGWRVVARWAWVVGGGERSNSIDRFFRVWLQTVFIKLHFTPYMCNANGSVLSGTPNTKPSPAPPRLSKSSRGVAKSGADSTSSSQTAGLSVDRSPKSVTSKPTVDRPSPKLSTTPDKKSTRILRPSELQAQLSTVQEDLKKANEKLVLVEKEKAKALDELNEAQRLFEEANEKLRESLVAQKRAEENSEIEKFRTVEMEQAGIEAAQRKEEEWHNELEAVRNQHALDVAALLSTTHELQKVKQELAMTCDAKKKALSHADDATRIAEIQAEKVEALSVELVHLKGALDSRVNEEAIENNKLVSELKLEINSLKEQLEKVKFFEGILAEKEATLEQLNVDLEAAKMAECYARNLVEEWHERVDELTSQVELEKRLKKSASESLESVKKQLEESNNSLHDAESEIAVLKEKVGLLEISSGRQKEDLDESKCRLELAKEDASQMVKKIELLKSELETVKEEKTLALSNEKLAAASKQTLLEENNKLISELKTSREEEEKSKKALESLASALHEVSSEAKRCKRKAIFCSS</sequence>
<evidence type="ECO:0000313" key="5">
    <source>
        <dbReference type="EMBL" id="KAL0317851.1"/>
    </source>
</evidence>
<feature type="compositionally biased region" description="Polar residues" evidence="4">
    <location>
        <begin position="161"/>
        <end position="171"/>
    </location>
</feature>
<comment type="caution">
    <text evidence="5">The sequence shown here is derived from an EMBL/GenBank/DDBJ whole genome shotgun (WGS) entry which is preliminary data.</text>
</comment>
<organism evidence="5">
    <name type="scientific">Sesamum angustifolium</name>
    <dbReference type="NCBI Taxonomy" id="2727405"/>
    <lineage>
        <taxon>Eukaryota</taxon>
        <taxon>Viridiplantae</taxon>
        <taxon>Streptophyta</taxon>
        <taxon>Embryophyta</taxon>
        <taxon>Tracheophyta</taxon>
        <taxon>Spermatophyta</taxon>
        <taxon>Magnoliopsida</taxon>
        <taxon>eudicotyledons</taxon>
        <taxon>Gunneridae</taxon>
        <taxon>Pentapetalae</taxon>
        <taxon>asterids</taxon>
        <taxon>lamiids</taxon>
        <taxon>Lamiales</taxon>
        <taxon>Pedaliaceae</taxon>
        <taxon>Sesamum</taxon>
    </lineage>
</organism>
<dbReference type="PANTHER" id="PTHR23160">
    <property type="entry name" value="SYNAPTONEMAL COMPLEX PROTEIN-RELATED"/>
    <property type="match status" value="1"/>
</dbReference>
<accession>A0AAW2LFN8</accession>
<dbReference type="GO" id="GO:0007131">
    <property type="term" value="P:reciprocal meiotic recombination"/>
    <property type="evidence" value="ECO:0007669"/>
    <property type="project" value="TreeGrafter"/>
</dbReference>
<evidence type="ECO:0000256" key="1">
    <source>
        <dbReference type="ARBA" id="ARBA00005485"/>
    </source>
</evidence>
<name>A0AAW2LFN8_9LAMI</name>
<comment type="similarity">
    <text evidence="1">Belongs to the WEB family.</text>
</comment>
<dbReference type="PANTHER" id="PTHR23160:SF20">
    <property type="entry name" value="OS02G0439200 PROTEIN"/>
    <property type="match status" value="1"/>
</dbReference>
<dbReference type="EMBL" id="JACGWK010000014">
    <property type="protein sequence ID" value="KAL0317851.1"/>
    <property type="molecule type" value="Genomic_DNA"/>
</dbReference>
<reference evidence="5" key="1">
    <citation type="submission" date="2020-06" db="EMBL/GenBank/DDBJ databases">
        <authorList>
            <person name="Li T."/>
            <person name="Hu X."/>
            <person name="Zhang T."/>
            <person name="Song X."/>
            <person name="Zhang H."/>
            <person name="Dai N."/>
            <person name="Sheng W."/>
            <person name="Hou X."/>
            <person name="Wei L."/>
        </authorList>
    </citation>
    <scope>NUCLEOTIDE SEQUENCE</scope>
    <source>
        <strain evidence="5">G01</strain>
        <tissue evidence="5">Leaf</tissue>
    </source>
</reference>
<gene>
    <name evidence="5" type="ORF">Sangu_2199400</name>
</gene>
<evidence type="ECO:0000256" key="4">
    <source>
        <dbReference type="SAM" id="MobiDB-lite"/>
    </source>
</evidence>
<evidence type="ECO:0000256" key="2">
    <source>
        <dbReference type="ARBA" id="ARBA00023054"/>
    </source>
</evidence>
<dbReference type="InterPro" id="IPR008545">
    <property type="entry name" value="Web"/>
</dbReference>
<dbReference type="AlphaFoldDB" id="A0AAW2LFN8"/>
<reference evidence="5" key="2">
    <citation type="journal article" date="2024" name="Plant">
        <title>Genomic evolution and insights into agronomic trait innovations of Sesamum species.</title>
        <authorList>
            <person name="Miao H."/>
            <person name="Wang L."/>
            <person name="Qu L."/>
            <person name="Liu H."/>
            <person name="Sun Y."/>
            <person name="Le M."/>
            <person name="Wang Q."/>
            <person name="Wei S."/>
            <person name="Zheng Y."/>
            <person name="Lin W."/>
            <person name="Duan Y."/>
            <person name="Cao H."/>
            <person name="Xiong S."/>
            <person name="Wang X."/>
            <person name="Wei L."/>
            <person name="Li C."/>
            <person name="Ma Q."/>
            <person name="Ju M."/>
            <person name="Zhao R."/>
            <person name="Li G."/>
            <person name="Mu C."/>
            <person name="Tian Q."/>
            <person name="Mei H."/>
            <person name="Zhang T."/>
            <person name="Gao T."/>
            <person name="Zhang H."/>
        </authorList>
    </citation>
    <scope>NUCLEOTIDE SEQUENCE</scope>
    <source>
        <strain evidence="5">G01</strain>
    </source>
</reference>
<feature type="coiled-coil region" evidence="3">
    <location>
        <begin position="378"/>
        <end position="587"/>
    </location>
</feature>
<feature type="coiled-coil region" evidence="3">
    <location>
        <begin position="215"/>
        <end position="306"/>
    </location>
</feature>
<keyword evidence="2 3" id="KW-0175">Coiled coil</keyword>
<dbReference type="Pfam" id="PF05701">
    <property type="entry name" value="WEMBL"/>
    <property type="match status" value="1"/>
</dbReference>